<name>A0ACA9T8W5_BIOOC</name>
<gene>
    <name evidence="1" type="ORF">CRV2_00004540</name>
</gene>
<evidence type="ECO:0000313" key="1">
    <source>
        <dbReference type="EMBL" id="CAG9937354.1"/>
    </source>
</evidence>
<organism evidence="1 2">
    <name type="scientific">Clonostachys rosea f. rosea IK726</name>
    <dbReference type="NCBI Taxonomy" id="1349383"/>
    <lineage>
        <taxon>Eukaryota</taxon>
        <taxon>Fungi</taxon>
        <taxon>Dikarya</taxon>
        <taxon>Ascomycota</taxon>
        <taxon>Pezizomycotina</taxon>
        <taxon>Sordariomycetes</taxon>
        <taxon>Hypocreomycetidae</taxon>
        <taxon>Hypocreales</taxon>
        <taxon>Bionectriaceae</taxon>
        <taxon>Clonostachys</taxon>
    </lineage>
</organism>
<evidence type="ECO:0000313" key="2">
    <source>
        <dbReference type="Proteomes" id="UP000836387"/>
    </source>
</evidence>
<proteinExistence type="predicted"/>
<dbReference type="EMBL" id="CADEHS020000001">
    <property type="protein sequence ID" value="CAG9937354.1"/>
    <property type="molecule type" value="Genomic_DNA"/>
</dbReference>
<reference evidence="1" key="1">
    <citation type="submission" date="2020-04" db="EMBL/GenBank/DDBJ databases">
        <authorList>
            <person name="Broberg M."/>
        </authorList>
    </citation>
    <scope>NUCLEOTIDE SEQUENCE</scope>
</reference>
<accession>A0ACA9T8W5</accession>
<comment type="caution">
    <text evidence="1">The sequence shown here is derived from an EMBL/GenBank/DDBJ whole genome shotgun (WGS) entry which is preliminary data.</text>
</comment>
<dbReference type="Proteomes" id="UP000836387">
    <property type="component" value="Unassembled WGS sequence"/>
</dbReference>
<keyword evidence="2" id="KW-1185">Reference proteome</keyword>
<reference evidence="1" key="2">
    <citation type="submission" date="2021-10" db="EMBL/GenBank/DDBJ databases">
        <authorList>
            <person name="Piombo E."/>
        </authorList>
    </citation>
    <scope>NUCLEOTIDE SEQUENCE</scope>
</reference>
<protein>
    <submittedName>
        <fullName evidence="1">Uncharacterized protein</fullName>
    </submittedName>
</protein>
<sequence>MSSISPSIQLARANKMRKPISTIGPCPRSKPCKRSPDPSCRYEWCKDSGVGGENWDDMAHFVGPTSFIIPYEMQPADDESFVLADPARAHGPEL</sequence>